<reference evidence="3 4" key="1">
    <citation type="submission" date="2016-03" db="EMBL/GenBank/DDBJ databases">
        <authorList>
            <person name="Bojesen A.M."/>
            <person name="Planet P."/>
            <person name="Hansen M.J."/>
        </authorList>
    </citation>
    <scope>NUCLEOTIDE SEQUENCE [LARGE SCALE GENOMIC DNA]</scope>
    <source>
        <strain evidence="3 4">B 234/94</strain>
    </source>
</reference>
<dbReference type="AlphaFoldDB" id="A0A6G8JKP1"/>
<feature type="domain" description="S-Me-THD N-terminal" evidence="1">
    <location>
        <begin position="8"/>
        <end position="144"/>
    </location>
</feature>
<gene>
    <name evidence="3" type="ORF">A4G16_09375</name>
</gene>
<evidence type="ECO:0000259" key="1">
    <source>
        <dbReference type="Pfam" id="PF06032"/>
    </source>
</evidence>
<accession>A0A6G8JKP1</accession>
<dbReference type="InterPro" id="IPR010318">
    <property type="entry name" value="S-Me-THD_N"/>
</dbReference>
<dbReference type="Pfam" id="PF06032">
    <property type="entry name" value="S-Me-THD_N"/>
    <property type="match status" value="1"/>
</dbReference>
<dbReference type="Proteomes" id="UP000501366">
    <property type="component" value="Chromosome"/>
</dbReference>
<dbReference type="Gene3D" id="2.40.390.10">
    <property type="entry name" value="CV3147-like"/>
    <property type="match status" value="1"/>
</dbReference>
<organism evidence="3 4">
    <name type="scientific">Mannheimia granulomatis</name>
    <dbReference type="NCBI Taxonomy" id="85402"/>
    <lineage>
        <taxon>Bacteria</taxon>
        <taxon>Pseudomonadati</taxon>
        <taxon>Pseudomonadota</taxon>
        <taxon>Gammaproteobacteria</taxon>
        <taxon>Pasteurellales</taxon>
        <taxon>Pasteurellaceae</taxon>
        <taxon>Mannheimia</taxon>
    </lineage>
</organism>
<feature type="domain" description="S-Me-THD-like C-terminal" evidence="2">
    <location>
        <begin position="177"/>
        <end position="330"/>
    </location>
</feature>
<dbReference type="Gene3D" id="3.40.1610.10">
    <property type="entry name" value="CV3147-like domain"/>
    <property type="match status" value="1"/>
</dbReference>
<dbReference type="KEGG" id="mgra:A4G16_09375"/>
<dbReference type="InterPro" id="IPR027479">
    <property type="entry name" value="S-Me-THD_N_sf"/>
</dbReference>
<dbReference type="EMBL" id="CP015030">
    <property type="protein sequence ID" value="QIM67553.1"/>
    <property type="molecule type" value="Genomic_DNA"/>
</dbReference>
<dbReference type="InterPro" id="IPR048350">
    <property type="entry name" value="S-Me-THD-like_C"/>
</dbReference>
<dbReference type="Pfam" id="PF20906">
    <property type="entry name" value="S-Me-THD_C"/>
    <property type="match status" value="1"/>
</dbReference>
<dbReference type="SUPFAM" id="SSF160991">
    <property type="entry name" value="CV3147-like"/>
    <property type="match status" value="1"/>
</dbReference>
<evidence type="ECO:0008006" key="5">
    <source>
        <dbReference type="Google" id="ProtNLM"/>
    </source>
</evidence>
<sequence length="364" mass="38189">MSRILTLQDVDFAVKGGSIFACGGGGWMEHGYTLGRAAVTIGKPELVSMEEVDDNAWIATAAAIGAPGGLTDWEMLGVDYVKAVQLLQEALGEKLYGLMIGQNGMSSTVNGWLPSAILGTKVIDAVGDLRAHPTGDMGSIGLANSPEQMIQTAAGGNRKNNQYIELVTKGATSKISPILRKASDMSGGFIASCRNPIRASYVRQNAALGGISRALSLGKAIVQAEGKGGSKIIEAICTHTGGSIIASGKVKKNTLQYTDQAFDVGIIQIGIGKNAVKIHVMNEHMAVDLADGTRIATYPDVITTLDTNGQPISAGQVKEDMEIVVFHIDKNKIPLSSSVIDPSVYPPVEAILGIDLHSYALGEK</sequence>
<dbReference type="InterPro" id="IPR024071">
    <property type="entry name" value="S-Me-THD_C_sf"/>
</dbReference>
<evidence type="ECO:0000313" key="4">
    <source>
        <dbReference type="Proteomes" id="UP000501366"/>
    </source>
</evidence>
<protein>
    <recommendedName>
        <fullName evidence="5">OsrF</fullName>
    </recommendedName>
</protein>
<name>A0A6G8JKP1_9PAST</name>
<evidence type="ECO:0000259" key="2">
    <source>
        <dbReference type="Pfam" id="PF20906"/>
    </source>
</evidence>
<dbReference type="RefSeq" id="WP_165889648.1">
    <property type="nucleotide sequence ID" value="NZ_CP015030.1"/>
</dbReference>
<proteinExistence type="predicted"/>
<evidence type="ECO:0000313" key="3">
    <source>
        <dbReference type="EMBL" id="QIM67553.1"/>
    </source>
</evidence>